<accession>A0A7K1TLI4</accession>
<comment type="caution">
    <text evidence="2">The sequence shown here is derived from an EMBL/GenBank/DDBJ whole genome shotgun (WGS) entry which is preliminary data.</text>
</comment>
<dbReference type="EMBL" id="WQKZ01000011">
    <property type="protein sequence ID" value="MVN79216.1"/>
    <property type="molecule type" value="Genomic_DNA"/>
</dbReference>
<dbReference type="Pfam" id="PF09346">
    <property type="entry name" value="SMI1_KNR4"/>
    <property type="match status" value="1"/>
</dbReference>
<dbReference type="RefSeq" id="WP_157569992.1">
    <property type="nucleotide sequence ID" value="NZ_WQKZ01000011.1"/>
</dbReference>
<proteinExistence type="predicted"/>
<gene>
    <name evidence="2" type="ORF">GO988_23030</name>
</gene>
<evidence type="ECO:0000313" key="2">
    <source>
        <dbReference type="EMBL" id="MVN79216.1"/>
    </source>
</evidence>
<dbReference type="Proteomes" id="UP000441336">
    <property type="component" value="Unassembled WGS sequence"/>
</dbReference>
<name>A0A7K1TLI4_9BACT</name>
<feature type="domain" description="Knr4/Smi1-like" evidence="1">
    <location>
        <begin position="18"/>
        <end position="149"/>
    </location>
</feature>
<protein>
    <submittedName>
        <fullName evidence="2">SMI1/KNR4 family protein</fullName>
    </submittedName>
</protein>
<dbReference type="Gene3D" id="3.40.1580.10">
    <property type="entry name" value="SMI1/KNR4-like"/>
    <property type="match status" value="1"/>
</dbReference>
<sequence length="161" mass="18119">MAIDLTNFWDETDKVPPPLTTEFIQQAEQQLAVHLPADLLALLKQQNGGYTRGFVYPMAHPTSWAENHVPFDELFGLLPSDRGGASILDSGYLTQEWGVPEKQVLLSGDGHWFITLDYRHGSEPRVAWIDTEMEEDVPVADSFSTFLAGLVDRDEMPEDEE</sequence>
<evidence type="ECO:0000313" key="3">
    <source>
        <dbReference type="Proteomes" id="UP000441336"/>
    </source>
</evidence>
<organism evidence="2 3">
    <name type="scientific">Hymenobacter ginkgonis</name>
    <dbReference type="NCBI Taxonomy" id="2682976"/>
    <lineage>
        <taxon>Bacteria</taxon>
        <taxon>Pseudomonadati</taxon>
        <taxon>Bacteroidota</taxon>
        <taxon>Cytophagia</taxon>
        <taxon>Cytophagales</taxon>
        <taxon>Hymenobacteraceae</taxon>
        <taxon>Hymenobacter</taxon>
    </lineage>
</organism>
<dbReference type="InterPro" id="IPR018958">
    <property type="entry name" value="Knr4/Smi1-like_dom"/>
</dbReference>
<keyword evidence="3" id="KW-1185">Reference proteome</keyword>
<reference evidence="2 3" key="1">
    <citation type="submission" date="2019-12" db="EMBL/GenBank/DDBJ databases">
        <title>Hymenobacter sp. HMF4947 Genome sequencing and assembly.</title>
        <authorList>
            <person name="Kang H."/>
            <person name="Cha I."/>
            <person name="Kim H."/>
            <person name="Joh K."/>
        </authorList>
    </citation>
    <scope>NUCLEOTIDE SEQUENCE [LARGE SCALE GENOMIC DNA]</scope>
    <source>
        <strain evidence="2 3">HMF4947</strain>
    </source>
</reference>
<dbReference type="SUPFAM" id="SSF160631">
    <property type="entry name" value="SMI1/KNR4-like"/>
    <property type="match status" value="1"/>
</dbReference>
<dbReference type="SMART" id="SM00860">
    <property type="entry name" value="SMI1_KNR4"/>
    <property type="match status" value="1"/>
</dbReference>
<dbReference type="AlphaFoldDB" id="A0A7K1TLI4"/>
<dbReference type="InterPro" id="IPR037883">
    <property type="entry name" value="Knr4/Smi1-like_sf"/>
</dbReference>
<evidence type="ECO:0000259" key="1">
    <source>
        <dbReference type="SMART" id="SM00860"/>
    </source>
</evidence>